<proteinExistence type="inferred from homology"/>
<dbReference type="AlphaFoldDB" id="A0A8T1XBQ3"/>
<evidence type="ECO:0000256" key="3">
    <source>
        <dbReference type="ARBA" id="ARBA00022723"/>
    </source>
</evidence>
<dbReference type="GO" id="GO:0046872">
    <property type="term" value="F:metal ion binding"/>
    <property type="evidence" value="ECO:0007669"/>
    <property type="project" value="UniProtKB-KW"/>
</dbReference>
<dbReference type="Proteomes" id="UP000694251">
    <property type="component" value="Unassembled WGS sequence"/>
</dbReference>
<keyword evidence="3" id="KW-0479">Metal-binding</keyword>
<evidence type="ECO:0000256" key="1">
    <source>
        <dbReference type="ARBA" id="ARBA00010617"/>
    </source>
</evidence>
<dbReference type="GO" id="GO:0016125">
    <property type="term" value="P:sterol metabolic process"/>
    <property type="evidence" value="ECO:0007669"/>
    <property type="project" value="TreeGrafter"/>
</dbReference>
<keyword evidence="7" id="KW-1185">Reference proteome</keyword>
<dbReference type="OrthoDB" id="1372046at2759"/>
<gene>
    <name evidence="6" type="ORF">ISN44_Un137g000010</name>
</gene>
<name>A0A8T1XBQ3_ARASU</name>
<dbReference type="PANTHER" id="PTHR24286">
    <property type="entry name" value="CYTOCHROME P450 26"/>
    <property type="match status" value="1"/>
</dbReference>
<accession>A0A8T1XBQ3</accession>
<protein>
    <submittedName>
        <fullName evidence="6">Cytochrome P450 superfamily</fullName>
    </submittedName>
</protein>
<reference evidence="6 7" key="1">
    <citation type="submission" date="2020-12" db="EMBL/GenBank/DDBJ databases">
        <title>Concerted genomic and epigenomic changes stabilize Arabidopsis allopolyploids.</title>
        <authorList>
            <person name="Chen Z."/>
        </authorList>
    </citation>
    <scope>NUCLEOTIDE SEQUENCE [LARGE SCALE GENOMIC DNA]</scope>
    <source>
        <strain evidence="6">As9502</strain>
        <tissue evidence="6">Leaf</tissue>
    </source>
</reference>
<feature type="transmembrane region" description="Helical" evidence="5">
    <location>
        <begin position="6"/>
        <end position="24"/>
    </location>
</feature>
<keyword evidence="5" id="KW-0472">Membrane</keyword>
<sequence>MVDVYNLWIVIVSLIVVKLCHLIYQWSNPKCNGKLPPGSMGYPIIGETIEFMKPHDALQFSTFLKKRVLRHGPVFRTSLFGGKVIISMDNELNMEMAKTNRTPGITKSIARLFGEDNNFFLQSTESHKHVRNLTIQMLGSQSLKLRIMENIDLLARTHMEEGARNGSLDVKETTSKILIECLAKKVMGEMEPEAAKKLALCWRYFPSGWFRLPFNFPGIGVYNMMKARKRMKKLLKEEVLKKREAGEEFG</sequence>
<evidence type="ECO:0000256" key="4">
    <source>
        <dbReference type="ARBA" id="ARBA00023004"/>
    </source>
</evidence>
<evidence type="ECO:0000313" key="7">
    <source>
        <dbReference type="Proteomes" id="UP000694251"/>
    </source>
</evidence>
<keyword evidence="2" id="KW-0349">Heme</keyword>
<keyword evidence="4" id="KW-0408">Iron</keyword>
<dbReference type="GO" id="GO:0016132">
    <property type="term" value="P:brassinosteroid biosynthetic process"/>
    <property type="evidence" value="ECO:0007669"/>
    <property type="project" value="TreeGrafter"/>
</dbReference>
<dbReference type="GO" id="GO:0010268">
    <property type="term" value="P:brassinosteroid homeostasis"/>
    <property type="evidence" value="ECO:0007669"/>
    <property type="project" value="TreeGrafter"/>
</dbReference>
<dbReference type="PANTHER" id="PTHR24286:SF204">
    <property type="entry name" value="CYTOCHROME P450 FAMILY PROTEIN-RELATED"/>
    <property type="match status" value="1"/>
</dbReference>
<evidence type="ECO:0000256" key="2">
    <source>
        <dbReference type="ARBA" id="ARBA00022617"/>
    </source>
</evidence>
<evidence type="ECO:0000256" key="5">
    <source>
        <dbReference type="SAM" id="Phobius"/>
    </source>
</evidence>
<dbReference type="EMBL" id="JAEFBJ010000137">
    <property type="protein sequence ID" value="KAG7529488.1"/>
    <property type="molecule type" value="Genomic_DNA"/>
</dbReference>
<feature type="non-terminal residue" evidence="6">
    <location>
        <position position="1"/>
    </location>
</feature>
<organism evidence="6 7">
    <name type="scientific">Arabidopsis suecica</name>
    <name type="common">Swedish thale-cress</name>
    <name type="synonym">Cardaminopsis suecica</name>
    <dbReference type="NCBI Taxonomy" id="45249"/>
    <lineage>
        <taxon>Eukaryota</taxon>
        <taxon>Viridiplantae</taxon>
        <taxon>Streptophyta</taxon>
        <taxon>Embryophyta</taxon>
        <taxon>Tracheophyta</taxon>
        <taxon>Spermatophyta</taxon>
        <taxon>Magnoliopsida</taxon>
        <taxon>eudicotyledons</taxon>
        <taxon>Gunneridae</taxon>
        <taxon>Pentapetalae</taxon>
        <taxon>rosids</taxon>
        <taxon>malvids</taxon>
        <taxon>Brassicales</taxon>
        <taxon>Brassicaceae</taxon>
        <taxon>Camelineae</taxon>
        <taxon>Arabidopsis</taxon>
    </lineage>
</organism>
<evidence type="ECO:0000313" key="6">
    <source>
        <dbReference type="EMBL" id="KAG7529488.1"/>
    </source>
</evidence>
<keyword evidence="5" id="KW-1133">Transmembrane helix</keyword>
<dbReference type="GO" id="GO:0004497">
    <property type="term" value="F:monooxygenase activity"/>
    <property type="evidence" value="ECO:0007669"/>
    <property type="project" value="TreeGrafter"/>
</dbReference>
<comment type="similarity">
    <text evidence="1">Belongs to the cytochrome P450 family.</text>
</comment>
<comment type="caution">
    <text evidence="6">The sequence shown here is derived from an EMBL/GenBank/DDBJ whole genome shotgun (WGS) entry which is preliminary data.</text>
</comment>
<keyword evidence="5" id="KW-0812">Transmembrane</keyword>